<dbReference type="PANTHER" id="PTHR30429">
    <property type="entry name" value="D-METHIONINE-BINDING LIPOPROTEIN METQ"/>
    <property type="match status" value="1"/>
</dbReference>
<feature type="chain" id="PRO_5038590798" description="Lipoprotein" evidence="8">
    <location>
        <begin position="22"/>
        <end position="277"/>
    </location>
</feature>
<dbReference type="Proteomes" id="UP000325517">
    <property type="component" value="Chromosome"/>
</dbReference>
<evidence type="ECO:0000256" key="6">
    <source>
        <dbReference type="PIRNR" id="PIRNR002854"/>
    </source>
</evidence>
<feature type="lipid moiety-binding region" description="S-diacylglycerol cysteine" evidence="7">
    <location>
        <position position="20"/>
    </location>
</feature>
<dbReference type="PIRSF" id="PIRSF002854">
    <property type="entry name" value="MetQ"/>
    <property type="match status" value="1"/>
</dbReference>
<keyword evidence="10" id="KW-1185">Reference proteome</keyword>
<evidence type="ECO:0000256" key="1">
    <source>
        <dbReference type="ARBA" id="ARBA00004635"/>
    </source>
</evidence>
<name>A0A5J6SRD2_9BACI</name>
<dbReference type="EMBL" id="CP031223">
    <property type="protein sequence ID" value="QFF99384.1"/>
    <property type="molecule type" value="Genomic_DNA"/>
</dbReference>
<accession>A0A5J6SRD2</accession>
<dbReference type="PROSITE" id="PS51257">
    <property type="entry name" value="PROKAR_LIPOPROTEIN"/>
    <property type="match status" value="1"/>
</dbReference>
<feature type="signal peptide" evidence="8">
    <location>
        <begin position="1"/>
        <end position="21"/>
    </location>
</feature>
<keyword evidence="5 6" id="KW-0449">Lipoprotein</keyword>
<evidence type="ECO:0000256" key="4">
    <source>
        <dbReference type="ARBA" id="ARBA00023139"/>
    </source>
</evidence>
<dbReference type="RefSeq" id="WP_151700298.1">
    <property type="nucleotide sequence ID" value="NZ_CP031223.1"/>
</dbReference>
<keyword evidence="3" id="KW-0472">Membrane</keyword>
<evidence type="ECO:0000313" key="10">
    <source>
        <dbReference type="Proteomes" id="UP000325517"/>
    </source>
</evidence>
<proteinExistence type="inferred from homology"/>
<dbReference type="OrthoDB" id="9812878at2"/>
<dbReference type="AlphaFoldDB" id="A0A5J6SRD2"/>
<keyword evidence="4" id="KW-0564">Palmitate</keyword>
<dbReference type="Pfam" id="PF03180">
    <property type="entry name" value="Lipoprotein_9"/>
    <property type="match status" value="1"/>
</dbReference>
<protein>
    <recommendedName>
        <fullName evidence="6">Lipoprotein</fullName>
    </recommendedName>
</protein>
<organism evidence="9 10">
    <name type="scientific">Psychrobacillus glaciei</name>
    <dbReference type="NCBI Taxonomy" id="2283160"/>
    <lineage>
        <taxon>Bacteria</taxon>
        <taxon>Bacillati</taxon>
        <taxon>Bacillota</taxon>
        <taxon>Bacilli</taxon>
        <taxon>Bacillales</taxon>
        <taxon>Bacillaceae</taxon>
        <taxon>Psychrobacillus</taxon>
    </lineage>
</organism>
<dbReference type="Gene3D" id="3.40.190.10">
    <property type="entry name" value="Periplasmic binding protein-like II"/>
    <property type="match status" value="2"/>
</dbReference>
<evidence type="ECO:0000256" key="7">
    <source>
        <dbReference type="PIRSR" id="PIRSR002854-1"/>
    </source>
</evidence>
<dbReference type="PANTHER" id="PTHR30429:SF0">
    <property type="entry name" value="METHIONINE-BINDING LIPOPROTEIN METQ"/>
    <property type="match status" value="1"/>
</dbReference>
<dbReference type="InterPro" id="IPR004872">
    <property type="entry name" value="Lipoprotein_NlpA"/>
</dbReference>
<comment type="subcellular location">
    <subcellularLocation>
        <location evidence="1">Membrane</location>
        <topology evidence="1">Lipid-anchor</topology>
    </subcellularLocation>
</comment>
<gene>
    <name evidence="9" type="ORF">PB01_11430</name>
</gene>
<evidence type="ECO:0000256" key="8">
    <source>
        <dbReference type="SAM" id="SignalP"/>
    </source>
</evidence>
<dbReference type="KEGG" id="psyo:PB01_11430"/>
<dbReference type="GO" id="GO:0016020">
    <property type="term" value="C:membrane"/>
    <property type="evidence" value="ECO:0007669"/>
    <property type="project" value="UniProtKB-SubCell"/>
</dbReference>
<evidence type="ECO:0000313" key="9">
    <source>
        <dbReference type="EMBL" id="QFF99384.1"/>
    </source>
</evidence>
<reference evidence="9 10" key="1">
    <citation type="submission" date="2018-07" db="EMBL/GenBank/DDBJ databases">
        <title>Complete genome sequence of Psychrobacillus sp. PB01, isolated from iceberg, and comparative genome analysis of Psychrobacillus strains.</title>
        <authorList>
            <person name="Lee P.C."/>
        </authorList>
    </citation>
    <scope>NUCLEOTIDE SEQUENCE [LARGE SCALE GENOMIC DNA]</scope>
    <source>
        <strain evidence="9 10">PB01</strain>
    </source>
</reference>
<evidence type="ECO:0000256" key="3">
    <source>
        <dbReference type="ARBA" id="ARBA00023136"/>
    </source>
</evidence>
<evidence type="ECO:0000256" key="5">
    <source>
        <dbReference type="ARBA" id="ARBA00023288"/>
    </source>
</evidence>
<dbReference type="SUPFAM" id="SSF53850">
    <property type="entry name" value="Periplasmic binding protein-like II"/>
    <property type="match status" value="1"/>
</dbReference>
<keyword evidence="2 8" id="KW-0732">Signal</keyword>
<evidence type="ECO:0000256" key="2">
    <source>
        <dbReference type="ARBA" id="ARBA00022729"/>
    </source>
</evidence>
<comment type="similarity">
    <text evidence="6">Belongs to the nlpA lipoprotein family.</text>
</comment>
<sequence length="277" mass="30276">MKKLQTFFLVSVLAFVLSACGKDTNVTPSTTDNSSKQEETKIKVASLIPPMTDMLEIVKPLLKEEGIDMEIVILSDNVQPNSALAAKEVDANFFQHPSYMEQFNQANGSDLVAVQPVYHAILGAYSKKYSSVEELPEDAQVAIPNDSANIARSLHLLEKGGLIKLKKGVGLKATQKDIIENPKNLKIIEVDLLMLARSIDDVDLVTMLPAYAKPLGLTPVKDSLIDEGESDFPISLVARKDNADSEAIQKLAKHLSGPEVRSFLEENFADIAIPAFK</sequence>